<evidence type="ECO:0000313" key="1">
    <source>
        <dbReference type="EMBL" id="PCS23634.1"/>
    </source>
</evidence>
<keyword evidence="2" id="KW-1185">Reference proteome</keyword>
<comment type="caution">
    <text evidence="1">The sequence shown here is derived from an EMBL/GenBank/DDBJ whole genome shotgun (WGS) entry which is preliminary data.</text>
</comment>
<sequence>MQGILVPLCYYLTHRKARPTGIAFANSSTLQVYHNIPF</sequence>
<evidence type="ECO:0000313" key="2">
    <source>
        <dbReference type="Proteomes" id="UP000219020"/>
    </source>
</evidence>
<dbReference type="Proteomes" id="UP000219020">
    <property type="component" value="Unassembled WGS sequence"/>
</dbReference>
<organism evidence="1 2">
    <name type="scientific">Candidatus Enterovibrio escicola</name>
    <dbReference type="NCBI Taxonomy" id="1927127"/>
    <lineage>
        <taxon>Bacteria</taxon>
        <taxon>Pseudomonadati</taxon>
        <taxon>Pseudomonadota</taxon>
        <taxon>Gammaproteobacteria</taxon>
        <taxon>Vibrionales</taxon>
        <taxon>Vibrionaceae</taxon>
        <taxon>Enterovibrio</taxon>
    </lineage>
</organism>
<dbReference type="EMBL" id="NBYY01000009">
    <property type="protein sequence ID" value="PCS23634.1"/>
    <property type="molecule type" value="Genomic_DNA"/>
</dbReference>
<accession>A0A2A5T656</accession>
<name>A0A2A5T656_9GAMM</name>
<proteinExistence type="predicted"/>
<protein>
    <submittedName>
        <fullName evidence="1">Mobile element protein</fullName>
    </submittedName>
</protein>
<gene>
    <name evidence="1" type="ORF">BTN49_0603</name>
</gene>
<dbReference type="AlphaFoldDB" id="A0A2A5T656"/>
<reference evidence="2" key="1">
    <citation type="submission" date="2017-04" db="EMBL/GenBank/DDBJ databases">
        <title>Genome evolution of the luminous symbionts of deep sea anglerfish.</title>
        <authorList>
            <person name="Hendry T.A."/>
        </authorList>
    </citation>
    <scope>NUCLEOTIDE SEQUENCE [LARGE SCALE GENOMIC DNA]</scope>
</reference>